<evidence type="ECO:0000313" key="1">
    <source>
        <dbReference type="EMBL" id="CDP91604.1"/>
    </source>
</evidence>
<organism evidence="1">
    <name type="scientific">Brugia malayi</name>
    <name type="common">Filarial nematode worm</name>
    <dbReference type="NCBI Taxonomy" id="6279"/>
    <lineage>
        <taxon>Eukaryota</taxon>
        <taxon>Metazoa</taxon>
        <taxon>Ecdysozoa</taxon>
        <taxon>Nematoda</taxon>
        <taxon>Chromadorea</taxon>
        <taxon>Rhabditida</taxon>
        <taxon>Spirurina</taxon>
        <taxon>Spiruromorpha</taxon>
        <taxon>Filarioidea</taxon>
        <taxon>Onchocercidae</taxon>
        <taxon>Brugia</taxon>
    </lineage>
</organism>
<proteinExistence type="predicted"/>
<reference evidence="1" key="1">
    <citation type="journal article" date="2007" name="Science">
        <title>Draft genome of the filarial nematode parasite Brugia malayi.</title>
        <authorList>
            <person name="Ghedin E."/>
            <person name="Wang S."/>
            <person name="Spiro D."/>
            <person name="Caler E."/>
            <person name="Zhao Q."/>
            <person name="Crabtree J."/>
            <person name="Allen J.E."/>
            <person name="Delcher A.L."/>
            <person name="Guiliano D.B."/>
            <person name="Miranda-Saavedra D."/>
            <person name="Angiuoli S.V."/>
            <person name="Creasy T."/>
            <person name="Amedeo P."/>
            <person name="Haas B."/>
            <person name="El-Sayed N.M."/>
            <person name="Wortman J.R."/>
            <person name="Feldblyum T."/>
            <person name="Tallon L."/>
            <person name="Schatz M."/>
            <person name="Shumway M."/>
            <person name="Koo H."/>
            <person name="Salzberg S.L."/>
            <person name="Schobel S."/>
            <person name="Pertea M."/>
            <person name="Pop M."/>
            <person name="White O."/>
            <person name="Barton G.J."/>
            <person name="Carlow C.K."/>
            <person name="Crawford M.J."/>
            <person name="Daub J."/>
            <person name="Dimmic M.W."/>
            <person name="Estes C.F."/>
            <person name="Foster J.M."/>
            <person name="Ganatra M."/>
            <person name="Gregory W.F."/>
            <person name="Johnson N.M."/>
            <person name="Jin J."/>
            <person name="Komuniecki R."/>
            <person name="Korf I."/>
            <person name="Kumar S."/>
            <person name="Laney S."/>
            <person name="Li B.W."/>
            <person name="Li W."/>
            <person name="Lindblom T.H."/>
            <person name="Lustigman S."/>
            <person name="Ma D."/>
            <person name="Maina C.V."/>
            <person name="Martin D.M."/>
            <person name="McCarter J.P."/>
            <person name="McReynolds L."/>
            <person name="Mitreva M."/>
            <person name="Nutman T.B."/>
            <person name="Parkinson J."/>
            <person name="Peregrin-Alvarez J.M."/>
            <person name="Poole C."/>
            <person name="Ren Q."/>
            <person name="Saunders L."/>
            <person name="Sluder A.E."/>
            <person name="Smith K."/>
            <person name="Stanke M."/>
            <person name="Unnasch T.R."/>
            <person name="Ware J."/>
            <person name="Wei A.D."/>
            <person name="Weil G."/>
            <person name="Williams D.J."/>
            <person name="Zhang Y."/>
            <person name="Williams S.A."/>
            <person name="Fraser-Liggett C."/>
            <person name="Slatko B."/>
            <person name="Blaxter M.L."/>
            <person name="Scott A.L."/>
        </authorList>
    </citation>
    <scope>NUCLEOTIDE SEQUENCE</scope>
    <source>
        <strain evidence="1">FR3</strain>
    </source>
</reference>
<gene>
    <name evidence="1" type="primary">Bm13369</name>
    <name evidence="1" type="ORF">BM_Bm13369</name>
</gene>
<dbReference type="AlphaFoldDB" id="A0A1I9G021"/>
<dbReference type="EMBL" id="LN856451">
    <property type="protein sequence ID" value="CDP91604.1"/>
    <property type="molecule type" value="Genomic_DNA"/>
</dbReference>
<sequence>MIALASVLLQGDVKSAESAGTHSWIDLHWVFHWLLPE</sequence>
<protein>
    <submittedName>
        <fullName evidence="1">Bm13369</fullName>
    </submittedName>
</protein>
<reference evidence="1" key="2">
    <citation type="submission" date="2012-12" db="EMBL/GenBank/DDBJ databases">
        <authorList>
            <consortium name="WormBase Consortium"/>
            <person name="Ghedin E."/>
            <person name="Paulini M."/>
        </authorList>
    </citation>
    <scope>NUCLEOTIDE SEQUENCE</scope>
    <source>
        <strain evidence="1">FR3</strain>
    </source>
</reference>
<accession>A0A1I9G021</accession>
<name>A0A1I9G021_BRUMA</name>